<dbReference type="InterPro" id="IPR022927">
    <property type="entry name" value="RppH"/>
</dbReference>
<dbReference type="InterPro" id="IPR015797">
    <property type="entry name" value="NUDIX_hydrolase-like_dom_sf"/>
</dbReference>
<reference evidence="5 6" key="1">
    <citation type="journal article" date="2016" name="Microb. Cell Fact.">
        <title>Dissection of exopolysaccharide biosynthesis in Kozakia baliensis.</title>
        <authorList>
            <person name="Brandt J.U."/>
            <person name="Jakob F."/>
            <person name="Behr J."/>
            <person name="Geissler A.J."/>
            <person name="Vogel R.F."/>
        </authorList>
    </citation>
    <scope>NUCLEOTIDE SEQUENCE [LARGE SCALE GENOMIC DNA]</scope>
    <source>
        <strain evidence="5 6">DSM 14400</strain>
    </source>
</reference>
<dbReference type="STRING" id="153496.A0U89_09615"/>
<evidence type="ECO:0000313" key="6">
    <source>
        <dbReference type="Proteomes" id="UP000179145"/>
    </source>
</evidence>
<dbReference type="GO" id="GO:0006753">
    <property type="term" value="P:nucleoside phosphate metabolic process"/>
    <property type="evidence" value="ECO:0007669"/>
    <property type="project" value="TreeGrafter"/>
</dbReference>
<comment type="cofactor">
    <cofactor evidence="4">
        <name>a divalent metal cation</name>
        <dbReference type="ChEBI" id="CHEBI:60240"/>
    </cofactor>
</comment>
<evidence type="ECO:0000256" key="2">
    <source>
        <dbReference type="ARBA" id="ARBA00001946"/>
    </source>
</evidence>
<dbReference type="SUPFAM" id="SSF55811">
    <property type="entry name" value="Nudix"/>
    <property type="match status" value="1"/>
</dbReference>
<feature type="short sequence motif" description="Nudix box" evidence="4">
    <location>
        <begin position="42"/>
        <end position="63"/>
    </location>
</feature>
<comment type="cofactor">
    <cofactor evidence="2">
        <name>Mg(2+)</name>
        <dbReference type="ChEBI" id="CHEBI:18420"/>
    </cofactor>
</comment>
<evidence type="ECO:0000256" key="4">
    <source>
        <dbReference type="HAMAP-Rule" id="MF_00298"/>
    </source>
</evidence>
<dbReference type="AlphaFoldDB" id="A0A1D8UV14"/>
<name>A0A1D8UV14_9PROT</name>
<dbReference type="PROSITE" id="PS51462">
    <property type="entry name" value="NUDIX"/>
    <property type="match status" value="1"/>
</dbReference>
<dbReference type="NCBIfam" id="NF001938">
    <property type="entry name" value="PRK00714.1-5"/>
    <property type="match status" value="1"/>
</dbReference>
<keyword evidence="3 4" id="KW-0378">Hydrolase</keyword>
<dbReference type="Proteomes" id="UP000179145">
    <property type="component" value="Chromosome"/>
</dbReference>
<proteinExistence type="inferred from homology"/>
<dbReference type="eggNOG" id="COG0494">
    <property type="taxonomic scope" value="Bacteria"/>
</dbReference>
<dbReference type="PROSITE" id="PS00893">
    <property type="entry name" value="NUDIX_BOX"/>
    <property type="match status" value="1"/>
</dbReference>
<dbReference type="RefSeq" id="WP_070402976.1">
    <property type="nucleotide sequence ID" value="NZ_BJVW01000001.1"/>
</dbReference>
<dbReference type="OrthoDB" id="9816040at2"/>
<dbReference type="NCBIfam" id="NF001936">
    <property type="entry name" value="PRK00714.1-3"/>
    <property type="match status" value="1"/>
</dbReference>
<dbReference type="PRINTS" id="PR00502">
    <property type="entry name" value="NUDIXFAMILY"/>
</dbReference>
<gene>
    <name evidence="4" type="primary">rppH</name>
    <name evidence="4" type="synonym">nudH</name>
    <name evidence="5" type="ORF">A0U89_09615</name>
</gene>
<accession>A0A1D8UV14</accession>
<protein>
    <recommendedName>
        <fullName evidence="4">RNA pyrophosphohydrolase</fullName>
        <ecNumber evidence="4">3.6.1.-</ecNumber>
    </recommendedName>
    <alternativeName>
        <fullName evidence="4">(Di)nucleoside polyphosphate hydrolase</fullName>
    </alternativeName>
</protein>
<comment type="similarity">
    <text evidence="4">Belongs to the Nudix hydrolase family. RppH subfamily.</text>
</comment>
<dbReference type="CDD" id="cd03671">
    <property type="entry name" value="NUDIX_Ap4A_hydrolase_plant_like"/>
    <property type="match status" value="1"/>
</dbReference>
<dbReference type="InterPro" id="IPR000086">
    <property type="entry name" value="NUDIX_hydrolase_dom"/>
</dbReference>
<dbReference type="GO" id="GO:0019693">
    <property type="term" value="P:ribose phosphate metabolic process"/>
    <property type="evidence" value="ECO:0007669"/>
    <property type="project" value="TreeGrafter"/>
</dbReference>
<dbReference type="KEGG" id="kba:A0U89_09615"/>
<organism evidence="5 6">
    <name type="scientific">Kozakia baliensis</name>
    <dbReference type="NCBI Taxonomy" id="153496"/>
    <lineage>
        <taxon>Bacteria</taxon>
        <taxon>Pseudomonadati</taxon>
        <taxon>Pseudomonadota</taxon>
        <taxon>Alphaproteobacteria</taxon>
        <taxon>Acetobacterales</taxon>
        <taxon>Acetobacteraceae</taxon>
        <taxon>Kozakia</taxon>
    </lineage>
</organism>
<dbReference type="HAMAP" id="MF_00298">
    <property type="entry name" value="Nudix_RppH"/>
    <property type="match status" value="1"/>
</dbReference>
<dbReference type="GO" id="GO:0008893">
    <property type="term" value="F:guanosine-3',5'-bis(diphosphate) 3'-diphosphatase activity"/>
    <property type="evidence" value="ECO:0007669"/>
    <property type="project" value="TreeGrafter"/>
</dbReference>
<dbReference type="PANTHER" id="PTHR11839:SF22">
    <property type="entry name" value="NUDIX HYDROLASE 26, CHLOROPLASTIC"/>
    <property type="match status" value="1"/>
</dbReference>
<evidence type="ECO:0000256" key="1">
    <source>
        <dbReference type="ARBA" id="ARBA00001936"/>
    </source>
</evidence>
<dbReference type="GO" id="GO:0034432">
    <property type="term" value="F:bis(5'-adenosyl)-pentaphosphatase activity"/>
    <property type="evidence" value="ECO:0007669"/>
    <property type="project" value="TreeGrafter"/>
</dbReference>
<evidence type="ECO:0000313" key="5">
    <source>
        <dbReference type="EMBL" id="AOX17347.1"/>
    </source>
</evidence>
<dbReference type="InterPro" id="IPR020476">
    <property type="entry name" value="Nudix_hydrolase"/>
</dbReference>
<comment type="function">
    <text evidence="4">Accelerates the degradation of transcripts by removing pyrophosphate from the 5'-end of triphosphorylated RNA, leading to a more labile monophosphorylated state that can stimulate subsequent ribonuclease cleavage.</text>
</comment>
<dbReference type="EMBL" id="CP014674">
    <property type="protein sequence ID" value="AOX17347.1"/>
    <property type="molecule type" value="Genomic_DNA"/>
</dbReference>
<dbReference type="Gene3D" id="3.90.79.10">
    <property type="entry name" value="Nucleoside Triphosphate Pyrophosphohydrolase"/>
    <property type="match status" value="1"/>
</dbReference>
<dbReference type="InterPro" id="IPR020084">
    <property type="entry name" value="NUDIX_hydrolase_CS"/>
</dbReference>
<keyword evidence="6" id="KW-1185">Reference proteome</keyword>
<dbReference type="PANTHER" id="PTHR11839">
    <property type="entry name" value="UDP/ADP-SUGAR PYROPHOSPHATASE"/>
    <property type="match status" value="1"/>
</dbReference>
<sequence>MTDIKNLPYRPNVGAMLFNSQGHIFLAKRADLASDIWQCPQGGIDEGETPTQAVLRELQEEIGTDHAEILGEYPEWLSYDLPAHLIGKSLGGKFRGQTQRWFALRFLGQDDEIRLDLHQPAEFSTWRWVAPEEVLSYNLGFKRDLYTHLVPALSRLAPPL</sequence>
<comment type="cofactor">
    <cofactor evidence="1">
        <name>Mn(2+)</name>
        <dbReference type="ChEBI" id="CHEBI:29035"/>
    </cofactor>
</comment>
<dbReference type="EC" id="3.6.1.-" evidence="4"/>
<evidence type="ECO:0000256" key="3">
    <source>
        <dbReference type="ARBA" id="ARBA00022801"/>
    </source>
</evidence>
<dbReference type="Pfam" id="PF00293">
    <property type="entry name" value="NUDIX"/>
    <property type="match status" value="1"/>
</dbReference>